<dbReference type="InterPro" id="IPR054636">
    <property type="entry name" value="CydP"/>
</dbReference>
<sequence>MKLARFRIPLRLFGWKITERNRFRLEITVIVLLKLILLYTAKRLWFSEPVAHHMRVEPQRIEQQFFGPSADKPHSVTGAPS</sequence>
<reference evidence="2" key="1">
    <citation type="submission" date="2019-07" db="EMBL/GenBank/DDBJ databases">
        <title>Chitinimonas sp. nov., isolated from Ny-Alesund, arctica soil.</title>
        <authorList>
            <person name="Xu Q."/>
            <person name="Peng F."/>
        </authorList>
    </citation>
    <scope>NUCLEOTIDE SEQUENCE [LARGE SCALE GENOMIC DNA]</scope>
    <source>
        <strain evidence="2">R3-44</strain>
    </source>
</reference>
<dbReference type="RefSeq" id="WP_144279287.1">
    <property type="nucleotide sequence ID" value="NZ_CP041730.1"/>
</dbReference>
<organism evidence="1 2">
    <name type="scientific">Chitinimonas arctica</name>
    <dbReference type="NCBI Taxonomy" id="2594795"/>
    <lineage>
        <taxon>Bacteria</taxon>
        <taxon>Pseudomonadati</taxon>
        <taxon>Pseudomonadota</taxon>
        <taxon>Betaproteobacteria</taxon>
        <taxon>Neisseriales</taxon>
        <taxon>Chitinibacteraceae</taxon>
        <taxon>Chitinimonas</taxon>
    </lineage>
</organism>
<keyword evidence="2" id="KW-1185">Reference proteome</keyword>
<evidence type="ECO:0000313" key="1">
    <source>
        <dbReference type="EMBL" id="QDQ27900.1"/>
    </source>
</evidence>
<dbReference type="OrthoDB" id="8596190at2"/>
<protein>
    <submittedName>
        <fullName evidence="1">Uncharacterized protein</fullName>
    </submittedName>
</protein>
<gene>
    <name evidence="1" type="ORF">FNU76_16970</name>
</gene>
<evidence type="ECO:0000313" key="2">
    <source>
        <dbReference type="Proteomes" id="UP000317550"/>
    </source>
</evidence>
<accession>A0A516SIC2</accession>
<dbReference type="AlphaFoldDB" id="A0A516SIC2"/>
<dbReference type="EMBL" id="CP041730">
    <property type="protein sequence ID" value="QDQ27900.1"/>
    <property type="molecule type" value="Genomic_DNA"/>
</dbReference>
<dbReference type="KEGG" id="cari:FNU76_16970"/>
<dbReference type="Proteomes" id="UP000317550">
    <property type="component" value="Chromosome"/>
</dbReference>
<dbReference type="NCBIfam" id="NF045611">
    <property type="entry name" value="small_CydP"/>
    <property type="match status" value="1"/>
</dbReference>
<name>A0A516SIC2_9NEIS</name>
<proteinExistence type="predicted"/>